<dbReference type="AlphaFoldDB" id="A0A6V8KU01"/>
<comment type="caution">
    <text evidence="3">The sequence shown here is derived from an EMBL/GenBank/DDBJ whole genome shotgun (WGS) entry which is preliminary data.</text>
</comment>
<gene>
    <name evidence="3" type="ORF">Phou_099810</name>
</gene>
<evidence type="ECO:0000313" key="4">
    <source>
        <dbReference type="Proteomes" id="UP000482800"/>
    </source>
</evidence>
<keyword evidence="2" id="KW-0812">Transmembrane</keyword>
<proteinExistence type="predicted"/>
<evidence type="ECO:0000313" key="3">
    <source>
        <dbReference type="EMBL" id="GFJ85801.1"/>
    </source>
</evidence>
<feature type="region of interest" description="Disordered" evidence="1">
    <location>
        <begin position="49"/>
        <end position="71"/>
    </location>
</feature>
<keyword evidence="2" id="KW-0472">Membrane</keyword>
<name>A0A6V8KU01_9ACTN</name>
<feature type="transmembrane region" description="Helical" evidence="2">
    <location>
        <begin position="6"/>
        <end position="25"/>
    </location>
</feature>
<keyword evidence="2" id="KW-1133">Transmembrane helix</keyword>
<dbReference type="RefSeq" id="WP_173071053.1">
    <property type="nucleotide sequence ID" value="NZ_BAABGO010000002.1"/>
</dbReference>
<evidence type="ECO:0000256" key="2">
    <source>
        <dbReference type="SAM" id="Phobius"/>
    </source>
</evidence>
<accession>A0A6V8KU01</accession>
<sequence>MEVPLAIIASATSLLIFGMRTWLVWRLGKEALDEGADVKIGGLNPLAPPVEIHSGSRPPLTQSERHRQVSQ</sequence>
<dbReference type="EMBL" id="BLPF01000004">
    <property type="protein sequence ID" value="GFJ85801.1"/>
    <property type="molecule type" value="Genomic_DNA"/>
</dbReference>
<dbReference type="Proteomes" id="UP000482800">
    <property type="component" value="Unassembled WGS sequence"/>
</dbReference>
<reference evidence="3 4" key="2">
    <citation type="submission" date="2020-03" db="EMBL/GenBank/DDBJ databases">
        <authorList>
            <person name="Ichikawa N."/>
            <person name="Kimura A."/>
            <person name="Kitahashi Y."/>
            <person name="Uohara A."/>
        </authorList>
    </citation>
    <scope>NUCLEOTIDE SEQUENCE [LARGE SCALE GENOMIC DNA]</scope>
    <source>
        <strain evidence="3 4">NBRC 108639</strain>
    </source>
</reference>
<protein>
    <submittedName>
        <fullName evidence="3">Uncharacterized protein</fullName>
    </submittedName>
</protein>
<organism evidence="3 4">
    <name type="scientific">Phytohabitans houttuyneae</name>
    <dbReference type="NCBI Taxonomy" id="1076126"/>
    <lineage>
        <taxon>Bacteria</taxon>
        <taxon>Bacillati</taxon>
        <taxon>Actinomycetota</taxon>
        <taxon>Actinomycetes</taxon>
        <taxon>Micromonosporales</taxon>
        <taxon>Micromonosporaceae</taxon>
    </lineage>
</organism>
<keyword evidence="4" id="KW-1185">Reference proteome</keyword>
<reference evidence="3 4" key="1">
    <citation type="submission" date="2020-03" db="EMBL/GenBank/DDBJ databases">
        <title>Whole genome shotgun sequence of Phytohabitans houttuyneae NBRC 108639.</title>
        <authorList>
            <person name="Komaki H."/>
            <person name="Tamura T."/>
        </authorList>
    </citation>
    <scope>NUCLEOTIDE SEQUENCE [LARGE SCALE GENOMIC DNA]</scope>
    <source>
        <strain evidence="3 4">NBRC 108639</strain>
    </source>
</reference>
<evidence type="ECO:0000256" key="1">
    <source>
        <dbReference type="SAM" id="MobiDB-lite"/>
    </source>
</evidence>